<proteinExistence type="predicted"/>
<feature type="coiled-coil region" evidence="1">
    <location>
        <begin position="748"/>
        <end position="793"/>
    </location>
</feature>
<evidence type="ECO:0000313" key="4">
    <source>
        <dbReference type="Proteomes" id="UP001331761"/>
    </source>
</evidence>
<name>A0AAN8F1Q8_TRICO</name>
<comment type="caution">
    <text evidence="3">The sequence shown here is derived from an EMBL/GenBank/DDBJ whole genome shotgun (WGS) entry which is preliminary data.</text>
</comment>
<dbReference type="Proteomes" id="UP001331761">
    <property type="component" value="Unassembled WGS sequence"/>
</dbReference>
<sequence length="832" mass="96490">MDGTLEEQIKKRKAEEIRLIEQLRWKRACVRLMPTLPTEEEVQKKIQKFLELILTITRSNNLKEESAKLFAQRLTLFAKREGTLYKCKVQNIQMEVQFVKERILSAVQGMAMCNETYGLLVLAKVATEESKGRFYDQSHDGIPLEPAFVNEFVGKEIEFLDELLRRIDTELCEASQQIANEDHGSIYENILQTMAQFQKSLEQLDKTFSSQLQQQRETLAQLNSSMEAIEKRFESFKSMTRSGDEVDQEEANEDTQSKRSDGDIVEDLWEAGNEDATPPPENDNEKTHGESRKEPHEGEQQSKEREDDGQNSETKGKRNLQQRLTERLEEIRRKINDRRLPPQRIFTMRNEMRRKEQFLKCAFCDVKGLHYSDSCPEYRSVEDRTERIRCKLCLDTKHRTRGCRKAVYGCKYCKSRKHHTALCSLPQKRGELECEYSELKKILQSINADCEPPRKREGSTTPRDDDADRPSTSRRAEYHEQAVDKLEAPLNDEERERVEEHVEKASSLLLESEALVAQIEEDGEEIMESVDVHAVLSSPELEITDVIDLQRFSSLTKAKSTMDGTLEEQIKKRKAEEIRLIEQLRWKRACVRLMPTLPTEEEVQKKIQKFLELILTITRSNNLKEESAKLFAQRLTLFAKREGTLYKCKVQNIQMEVQFVKERILSAVQGMAMCNETYGLLVLAKVATEESKGRFYDQSHDGIPLEPAFVNEFVGKEIEFLDELLRRIDTELCEASQQIANEDHGSIYENILQTMAQFQKSLEQLDKTFSSQLQQQRETLAQLNSSMEAIEKRFESFKSMTRSGDEVDQEEANEDTQSKRSDGDIVEDLWEA</sequence>
<feature type="region of interest" description="Disordered" evidence="2">
    <location>
        <begin position="450"/>
        <end position="480"/>
    </location>
</feature>
<gene>
    <name evidence="3" type="ORF">GCK32_019066</name>
</gene>
<reference evidence="3 4" key="1">
    <citation type="submission" date="2019-10" db="EMBL/GenBank/DDBJ databases">
        <title>Assembly and Annotation for the nematode Trichostrongylus colubriformis.</title>
        <authorList>
            <person name="Martin J."/>
        </authorList>
    </citation>
    <scope>NUCLEOTIDE SEQUENCE [LARGE SCALE GENOMIC DNA]</scope>
    <source>
        <strain evidence="3">G859</strain>
        <tissue evidence="3">Whole worm</tissue>
    </source>
</reference>
<feature type="coiled-coil region" evidence="1">
    <location>
        <begin position="187"/>
        <end position="232"/>
    </location>
</feature>
<evidence type="ECO:0000256" key="2">
    <source>
        <dbReference type="SAM" id="MobiDB-lite"/>
    </source>
</evidence>
<evidence type="ECO:0000256" key="1">
    <source>
        <dbReference type="SAM" id="Coils"/>
    </source>
</evidence>
<protein>
    <submittedName>
        <fullName evidence="3">Uncharacterized protein</fullName>
    </submittedName>
</protein>
<feature type="region of interest" description="Disordered" evidence="2">
    <location>
        <begin position="238"/>
        <end position="323"/>
    </location>
</feature>
<accession>A0AAN8F1Q8</accession>
<organism evidence="3 4">
    <name type="scientific">Trichostrongylus colubriformis</name>
    <name type="common">Black scour worm</name>
    <dbReference type="NCBI Taxonomy" id="6319"/>
    <lineage>
        <taxon>Eukaryota</taxon>
        <taxon>Metazoa</taxon>
        <taxon>Ecdysozoa</taxon>
        <taxon>Nematoda</taxon>
        <taxon>Chromadorea</taxon>
        <taxon>Rhabditida</taxon>
        <taxon>Rhabditina</taxon>
        <taxon>Rhabditomorpha</taxon>
        <taxon>Strongyloidea</taxon>
        <taxon>Trichostrongylidae</taxon>
        <taxon>Trichostrongylus</taxon>
    </lineage>
</organism>
<evidence type="ECO:0000313" key="3">
    <source>
        <dbReference type="EMBL" id="KAK5967269.1"/>
    </source>
</evidence>
<dbReference type="EMBL" id="WIXE01022685">
    <property type="protein sequence ID" value="KAK5967269.1"/>
    <property type="molecule type" value="Genomic_DNA"/>
</dbReference>
<feature type="compositionally biased region" description="Basic and acidic residues" evidence="2">
    <location>
        <begin position="283"/>
        <end position="308"/>
    </location>
</feature>
<dbReference type="AlphaFoldDB" id="A0AAN8F1Q8"/>
<feature type="compositionally biased region" description="Basic and acidic residues" evidence="2">
    <location>
        <begin position="451"/>
        <end position="480"/>
    </location>
</feature>
<feature type="non-terminal residue" evidence="3">
    <location>
        <position position="832"/>
    </location>
</feature>
<feature type="region of interest" description="Disordered" evidence="2">
    <location>
        <begin position="799"/>
        <end position="832"/>
    </location>
</feature>
<feature type="compositionally biased region" description="Acidic residues" evidence="2">
    <location>
        <begin position="263"/>
        <end position="273"/>
    </location>
</feature>
<keyword evidence="4" id="KW-1185">Reference proteome</keyword>
<keyword evidence="1" id="KW-0175">Coiled coil</keyword>